<organism evidence="7 8">
    <name type="scientific">Mesorhizobium liriopis</name>
    <dbReference type="NCBI Taxonomy" id="2953882"/>
    <lineage>
        <taxon>Bacteria</taxon>
        <taxon>Pseudomonadati</taxon>
        <taxon>Pseudomonadota</taxon>
        <taxon>Alphaproteobacteria</taxon>
        <taxon>Hyphomicrobiales</taxon>
        <taxon>Phyllobacteriaceae</taxon>
        <taxon>Mesorhizobium</taxon>
    </lineage>
</organism>
<evidence type="ECO:0000256" key="5">
    <source>
        <dbReference type="SAM" id="Phobius"/>
    </source>
</evidence>
<feature type="transmembrane region" description="Helical" evidence="5">
    <location>
        <begin position="211"/>
        <end position="228"/>
    </location>
</feature>
<evidence type="ECO:0000256" key="1">
    <source>
        <dbReference type="ARBA" id="ARBA00004141"/>
    </source>
</evidence>
<keyword evidence="8" id="KW-1185">Reference proteome</keyword>
<feature type="transmembrane region" description="Helical" evidence="5">
    <location>
        <begin position="101"/>
        <end position="120"/>
    </location>
</feature>
<dbReference type="Proteomes" id="UP001205906">
    <property type="component" value="Unassembled WGS sequence"/>
</dbReference>
<dbReference type="GO" id="GO:0016874">
    <property type="term" value="F:ligase activity"/>
    <property type="evidence" value="ECO:0007669"/>
    <property type="project" value="UniProtKB-KW"/>
</dbReference>
<evidence type="ECO:0000256" key="4">
    <source>
        <dbReference type="ARBA" id="ARBA00023136"/>
    </source>
</evidence>
<keyword evidence="2 5" id="KW-0812">Transmembrane</keyword>
<gene>
    <name evidence="7" type="ORF">NGM99_05060</name>
</gene>
<keyword evidence="4 5" id="KW-0472">Membrane</keyword>
<dbReference type="PANTHER" id="PTHR37422:SF17">
    <property type="entry name" value="O-ANTIGEN LIGASE"/>
    <property type="match status" value="1"/>
</dbReference>
<evidence type="ECO:0000313" key="7">
    <source>
        <dbReference type="EMBL" id="MCO6049157.1"/>
    </source>
</evidence>
<feature type="transmembrane region" description="Helical" evidence="5">
    <location>
        <begin position="33"/>
        <end position="66"/>
    </location>
</feature>
<dbReference type="PANTHER" id="PTHR37422">
    <property type="entry name" value="TEICHURONIC ACID BIOSYNTHESIS PROTEIN TUAE"/>
    <property type="match status" value="1"/>
</dbReference>
<feature type="transmembrane region" description="Helical" evidence="5">
    <location>
        <begin position="370"/>
        <end position="386"/>
    </location>
</feature>
<comment type="subcellular location">
    <subcellularLocation>
        <location evidence="1">Membrane</location>
        <topology evidence="1">Multi-pass membrane protein</topology>
    </subcellularLocation>
</comment>
<feature type="domain" description="O-antigen ligase-related" evidence="6">
    <location>
        <begin position="203"/>
        <end position="346"/>
    </location>
</feature>
<protein>
    <submittedName>
        <fullName evidence="7">O-antigen ligase family protein</fullName>
    </submittedName>
</protein>
<dbReference type="InterPro" id="IPR007016">
    <property type="entry name" value="O-antigen_ligase-rel_domated"/>
</dbReference>
<feature type="transmembrane region" description="Helical" evidence="5">
    <location>
        <begin position="188"/>
        <end position="205"/>
    </location>
</feature>
<accession>A0ABT1C2U3</accession>
<keyword evidence="3 5" id="KW-1133">Transmembrane helix</keyword>
<feature type="transmembrane region" description="Helical" evidence="5">
    <location>
        <begin position="240"/>
        <end position="259"/>
    </location>
</feature>
<sequence length="425" mass="45520">MAKEAGALSRSAPFTPSGIVADRPLVALPVGPLAGLVVLFALIMTPLLGPLAVLLFLAAGGLMIATRLEHSAQAAARYWPLFLLPLFCLLSTLWSQYPGVTLRYAIQLGITVLVAVVMAVRVSPKLLLRYLFGIYAFGIVASALFGRVRDDIGAWVGIFGSKNAFAAVASGLALTSLAVLFDRSAPKLLRLAALGGLGAAFPFLLLAQSTGHLIATVVALGISFLVLATRRVGPKQKMTLLAAAFMLALLLAGFVYFYGEMLLADLLRASGKDPTITGRTDLWAVGLDSIRQHPLLGIGYQAFWVQGSGPAEMLWAMFGIKARAGFHFHNMYISNTVEIGLIGMAIELAIIFGALFALLRWIVRSSAPENAYLLSFLTALLCTSFAEVPVFFQFNISTVIVVIAFVHATQMNEVWRAKDGALPHE</sequence>
<feature type="transmembrane region" description="Helical" evidence="5">
    <location>
        <begin position="339"/>
        <end position="363"/>
    </location>
</feature>
<feature type="transmembrane region" description="Helical" evidence="5">
    <location>
        <begin position="152"/>
        <end position="181"/>
    </location>
</feature>
<dbReference type="InterPro" id="IPR051533">
    <property type="entry name" value="WaaL-like"/>
</dbReference>
<dbReference type="EMBL" id="JAMXQS010000002">
    <property type="protein sequence ID" value="MCO6049157.1"/>
    <property type="molecule type" value="Genomic_DNA"/>
</dbReference>
<proteinExistence type="predicted"/>
<evidence type="ECO:0000313" key="8">
    <source>
        <dbReference type="Proteomes" id="UP001205906"/>
    </source>
</evidence>
<comment type="caution">
    <text evidence="7">The sequence shown here is derived from an EMBL/GenBank/DDBJ whole genome shotgun (WGS) entry which is preliminary data.</text>
</comment>
<evidence type="ECO:0000256" key="3">
    <source>
        <dbReference type="ARBA" id="ARBA00022989"/>
    </source>
</evidence>
<evidence type="ECO:0000259" key="6">
    <source>
        <dbReference type="Pfam" id="PF04932"/>
    </source>
</evidence>
<feature type="transmembrane region" description="Helical" evidence="5">
    <location>
        <begin position="127"/>
        <end position="146"/>
    </location>
</feature>
<evidence type="ECO:0000256" key="2">
    <source>
        <dbReference type="ARBA" id="ARBA00022692"/>
    </source>
</evidence>
<feature type="transmembrane region" description="Helical" evidence="5">
    <location>
        <begin position="78"/>
        <end position="95"/>
    </location>
</feature>
<name>A0ABT1C2U3_9HYPH</name>
<dbReference type="RefSeq" id="WP_252816620.1">
    <property type="nucleotide sequence ID" value="NZ_JAMXQS010000002.1"/>
</dbReference>
<reference evidence="7 8" key="1">
    <citation type="submission" date="2022-06" db="EMBL/GenBank/DDBJ databases">
        <title>Mesorhizobium sp. strain RP14 Genome sequencing and assembly.</title>
        <authorList>
            <person name="Kim I."/>
        </authorList>
    </citation>
    <scope>NUCLEOTIDE SEQUENCE [LARGE SCALE GENOMIC DNA]</scope>
    <source>
        <strain evidence="8">RP14(2022)</strain>
    </source>
</reference>
<dbReference type="Pfam" id="PF04932">
    <property type="entry name" value="Wzy_C"/>
    <property type="match status" value="1"/>
</dbReference>
<keyword evidence="7" id="KW-0436">Ligase</keyword>